<dbReference type="EMBL" id="BSXT01002923">
    <property type="protein sequence ID" value="GMF51587.1"/>
    <property type="molecule type" value="Genomic_DNA"/>
</dbReference>
<organism evidence="1 2">
    <name type="scientific">Phytophthora fragariaefolia</name>
    <dbReference type="NCBI Taxonomy" id="1490495"/>
    <lineage>
        <taxon>Eukaryota</taxon>
        <taxon>Sar</taxon>
        <taxon>Stramenopiles</taxon>
        <taxon>Oomycota</taxon>
        <taxon>Peronosporomycetes</taxon>
        <taxon>Peronosporales</taxon>
        <taxon>Peronosporaceae</taxon>
        <taxon>Phytophthora</taxon>
    </lineage>
</organism>
<sequence length="170" mass="18415">MPIVNLRNRIFDAPQPIDREGSITAAPKSLASMPAFQQQTTVDFVAAQSASATQQQLQAVHNGRGFCEQASVKVLETYLAEQVKGKTVDVDANLALLKLYQVYPATANAENVATVLVKGVMALPSTFFTGASTMVPENIREVRHTPSHRLDSAEELLPLIVLLTVIVMVI</sequence>
<dbReference type="Proteomes" id="UP001165121">
    <property type="component" value="Unassembled WGS sequence"/>
</dbReference>
<dbReference type="InterPro" id="IPR016024">
    <property type="entry name" value="ARM-type_fold"/>
</dbReference>
<protein>
    <submittedName>
        <fullName evidence="1">Unnamed protein product</fullName>
    </submittedName>
</protein>
<dbReference type="PANTHER" id="PTHR13022:SF0">
    <property type="entry name" value="EUKARYOTIC TRANSLATION INITIATION FACTOR 3 SUBUNIT K"/>
    <property type="match status" value="1"/>
</dbReference>
<name>A0A9W6Y039_9STRA</name>
<dbReference type="InterPro" id="IPR009374">
    <property type="entry name" value="eIF3k"/>
</dbReference>
<accession>A0A9W6Y039</accession>
<evidence type="ECO:0000313" key="1">
    <source>
        <dbReference type="EMBL" id="GMF51587.1"/>
    </source>
</evidence>
<gene>
    <name evidence="1" type="ORF">Pfra01_002089500</name>
</gene>
<dbReference type="GO" id="GO:0005852">
    <property type="term" value="C:eukaryotic translation initiation factor 3 complex"/>
    <property type="evidence" value="ECO:0007669"/>
    <property type="project" value="InterPro"/>
</dbReference>
<keyword evidence="2" id="KW-1185">Reference proteome</keyword>
<dbReference type="PANTHER" id="PTHR13022">
    <property type="entry name" value="EUKARYOTIC TRANSLATION INITIATION FACTOR 3 SUBUNIT 11"/>
    <property type="match status" value="1"/>
</dbReference>
<proteinExistence type="predicted"/>
<dbReference type="Gene3D" id="1.25.40.250">
    <property type="entry name" value="ARM repeat, domain 1"/>
    <property type="match status" value="1"/>
</dbReference>
<dbReference type="GO" id="GO:0003743">
    <property type="term" value="F:translation initiation factor activity"/>
    <property type="evidence" value="ECO:0007669"/>
    <property type="project" value="InterPro"/>
</dbReference>
<dbReference type="AlphaFoldDB" id="A0A9W6Y039"/>
<dbReference type="InterPro" id="IPR016020">
    <property type="entry name" value="Transl_init_fac_sub12_N_euk"/>
</dbReference>
<dbReference type="SUPFAM" id="SSF48371">
    <property type="entry name" value="ARM repeat"/>
    <property type="match status" value="1"/>
</dbReference>
<evidence type="ECO:0000313" key="2">
    <source>
        <dbReference type="Proteomes" id="UP001165121"/>
    </source>
</evidence>
<reference evidence="1" key="1">
    <citation type="submission" date="2023-04" db="EMBL/GenBank/DDBJ databases">
        <title>Phytophthora fragariaefolia NBRC 109709.</title>
        <authorList>
            <person name="Ichikawa N."/>
            <person name="Sato H."/>
            <person name="Tonouchi N."/>
        </authorList>
    </citation>
    <scope>NUCLEOTIDE SEQUENCE</scope>
    <source>
        <strain evidence="1">NBRC 109709</strain>
    </source>
</reference>
<dbReference type="GO" id="GO:0043022">
    <property type="term" value="F:ribosome binding"/>
    <property type="evidence" value="ECO:0007669"/>
    <property type="project" value="InterPro"/>
</dbReference>
<comment type="caution">
    <text evidence="1">The sequence shown here is derived from an EMBL/GenBank/DDBJ whole genome shotgun (WGS) entry which is preliminary data.</text>
</comment>
<dbReference type="GO" id="GO:0006446">
    <property type="term" value="P:regulation of translational initiation"/>
    <property type="evidence" value="ECO:0007669"/>
    <property type="project" value="InterPro"/>
</dbReference>
<dbReference type="OrthoDB" id="337745at2759"/>